<dbReference type="InterPro" id="IPR029058">
    <property type="entry name" value="AB_hydrolase_fold"/>
</dbReference>
<dbReference type="OrthoDB" id="2112891at2759"/>
<sequence length="288" mass="33320">MNTDRDFPRGGLVEEYIYCDRTQSLQRLLVYVPASYFSKNNNNKSYPVLYLQHGVGGNENQWTQFGKLPHLMDNLMHRGGCKEMLVVMGDGMLSRTIPNIKDETENWSNKNKQTAAVVPQHDQMDYIDFLLKNVIPFIDEKYKTIPEKEGRAVAGFSMGSAQASVCGFQHYELFSYIGLLSGFIQCEYLESLLGGNDTHLKVFKTFQKEDSEKVQSFFKETLKNKVFFRAMGEEDNFFPFFLKDDQFLAEHGIDNNSDDIIIRRTYKGSTHSWEAMRKILPDFLKLIF</sequence>
<evidence type="ECO:0000313" key="1">
    <source>
        <dbReference type="EMBL" id="CAD2221265.1"/>
    </source>
</evidence>
<dbReference type="EMBL" id="LR877164">
    <property type="protein sequence ID" value="CAD2221265.1"/>
    <property type="molecule type" value="Genomic_DNA"/>
</dbReference>
<dbReference type="Gene3D" id="3.40.50.1820">
    <property type="entry name" value="alpha/beta hydrolase"/>
    <property type="match status" value="1"/>
</dbReference>
<name>A0A7G2CP41_9TRYP</name>
<protein>
    <submittedName>
        <fullName evidence="1">Esterase, putative</fullName>
    </submittedName>
</protein>
<organism evidence="1 2">
    <name type="scientific">Angomonas deanei</name>
    <dbReference type="NCBI Taxonomy" id="59799"/>
    <lineage>
        <taxon>Eukaryota</taxon>
        <taxon>Discoba</taxon>
        <taxon>Euglenozoa</taxon>
        <taxon>Kinetoplastea</taxon>
        <taxon>Metakinetoplastina</taxon>
        <taxon>Trypanosomatida</taxon>
        <taxon>Trypanosomatidae</taxon>
        <taxon>Strigomonadinae</taxon>
        <taxon>Angomonas</taxon>
    </lineage>
</organism>
<proteinExistence type="predicted"/>
<dbReference type="VEuPathDB" id="TriTrypDB:ADEAN_000879700"/>
<evidence type="ECO:0000313" key="2">
    <source>
        <dbReference type="Proteomes" id="UP000515908"/>
    </source>
</evidence>
<dbReference type="InterPro" id="IPR050583">
    <property type="entry name" value="Mycobacterial_A85_antigen"/>
</dbReference>
<gene>
    <name evidence="1" type="ORF">ADEAN_000879700</name>
</gene>
<dbReference type="Pfam" id="PF00756">
    <property type="entry name" value="Esterase"/>
    <property type="match status" value="1"/>
</dbReference>
<dbReference type="Proteomes" id="UP000515908">
    <property type="component" value="Chromosome 20"/>
</dbReference>
<dbReference type="PANTHER" id="PTHR48098:SF1">
    <property type="entry name" value="DIACYLGLYCEROL ACYLTRANSFERASE_MYCOLYLTRANSFERASE AG85A"/>
    <property type="match status" value="1"/>
</dbReference>
<dbReference type="SUPFAM" id="SSF53474">
    <property type="entry name" value="alpha/beta-Hydrolases"/>
    <property type="match status" value="1"/>
</dbReference>
<reference evidence="1 2" key="1">
    <citation type="submission" date="2020-08" db="EMBL/GenBank/DDBJ databases">
        <authorList>
            <person name="Newling K."/>
            <person name="Davey J."/>
            <person name="Forrester S."/>
        </authorList>
    </citation>
    <scope>NUCLEOTIDE SEQUENCE [LARGE SCALE GENOMIC DNA]</scope>
    <source>
        <strain evidence="2">Crithidia deanei Carvalho (ATCC PRA-265)</strain>
    </source>
</reference>
<accession>A0A7G2CP41</accession>
<keyword evidence="2" id="KW-1185">Reference proteome</keyword>
<dbReference type="AlphaFoldDB" id="A0A7G2CP41"/>
<dbReference type="InterPro" id="IPR000801">
    <property type="entry name" value="Esterase-like"/>
</dbReference>
<dbReference type="PANTHER" id="PTHR48098">
    <property type="entry name" value="ENTEROCHELIN ESTERASE-RELATED"/>
    <property type="match status" value="1"/>
</dbReference>